<proteinExistence type="inferred from homology"/>
<dbReference type="Proteomes" id="UP001596084">
    <property type="component" value="Unassembled WGS sequence"/>
</dbReference>
<keyword evidence="4" id="KW-1185">Reference proteome</keyword>
<feature type="signal peptide" evidence="2">
    <location>
        <begin position="1"/>
        <end position="30"/>
    </location>
</feature>
<dbReference type="SUPFAM" id="SSF53850">
    <property type="entry name" value="Periplasmic binding protein-like II"/>
    <property type="match status" value="1"/>
</dbReference>
<dbReference type="Gene3D" id="3.40.190.10">
    <property type="entry name" value="Periplasmic binding protein-like II"/>
    <property type="match status" value="1"/>
</dbReference>
<dbReference type="InterPro" id="IPR005064">
    <property type="entry name" value="BUG"/>
</dbReference>
<name>A0ABW0Q943_9BURK</name>
<evidence type="ECO:0000313" key="4">
    <source>
        <dbReference type="Proteomes" id="UP001596084"/>
    </source>
</evidence>
<evidence type="ECO:0000256" key="2">
    <source>
        <dbReference type="SAM" id="SignalP"/>
    </source>
</evidence>
<evidence type="ECO:0000313" key="3">
    <source>
        <dbReference type="EMBL" id="MFC5520840.1"/>
    </source>
</evidence>
<feature type="chain" id="PRO_5046832119" evidence="2">
    <location>
        <begin position="31"/>
        <end position="337"/>
    </location>
</feature>
<dbReference type="PANTHER" id="PTHR42928">
    <property type="entry name" value="TRICARBOXYLATE-BINDING PROTEIN"/>
    <property type="match status" value="1"/>
</dbReference>
<comment type="caution">
    <text evidence="3">The sequence shown here is derived from an EMBL/GenBank/DDBJ whole genome shotgun (WGS) entry which is preliminary data.</text>
</comment>
<dbReference type="PANTHER" id="PTHR42928:SF5">
    <property type="entry name" value="BLR1237 PROTEIN"/>
    <property type="match status" value="1"/>
</dbReference>
<dbReference type="CDD" id="cd07012">
    <property type="entry name" value="PBP2_Bug_TTT"/>
    <property type="match status" value="1"/>
</dbReference>
<dbReference type="RefSeq" id="WP_068835924.1">
    <property type="nucleotide sequence ID" value="NZ_JBHSMX010000011.1"/>
</dbReference>
<dbReference type="PIRSF" id="PIRSF017082">
    <property type="entry name" value="YflP"/>
    <property type="match status" value="1"/>
</dbReference>
<dbReference type="InterPro" id="IPR042100">
    <property type="entry name" value="Bug_dom1"/>
</dbReference>
<accession>A0ABW0Q943</accession>
<organism evidence="3 4">
    <name type="scientific">Polaromonas jejuensis</name>
    <dbReference type="NCBI Taxonomy" id="457502"/>
    <lineage>
        <taxon>Bacteria</taxon>
        <taxon>Pseudomonadati</taxon>
        <taxon>Pseudomonadota</taxon>
        <taxon>Betaproteobacteria</taxon>
        <taxon>Burkholderiales</taxon>
        <taxon>Comamonadaceae</taxon>
        <taxon>Polaromonas</taxon>
    </lineage>
</organism>
<sequence>MQPSKRSTLARIAAFIMATGLAASSAPALAQSDAASYPNRPVRLIVSYGAGGSLDAMTRLLGQELGKVLGQSFVIENVAGAGGTIGVKRVIGAAPDGYTFLMGITSDVALAPLTNATAKYQIADLTPIANIGTSGIVLIGRPDLPANNLAELIQLAKAKPGQISYGTSGSGSLPHVAMENIKVRAGLNVPLVPYKSASNITTDVLGGHIDLAIVGLPALLPMIEQKKVKALAVLSKKRDLGNKAIPSAGETPGLQDIDFAFWTGMFAPKGMPPAIVAKMHEAVAAVLKQPAVVEQFAKMGVEIAPPHSVKDFEAYVQNSQRQLQEAVKRGKISASSD</sequence>
<dbReference type="EMBL" id="JBHSMX010000011">
    <property type="protein sequence ID" value="MFC5520840.1"/>
    <property type="molecule type" value="Genomic_DNA"/>
</dbReference>
<dbReference type="Gene3D" id="3.40.190.150">
    <property type="entry name" value="Bordetella uptake gene, domain 1"/>
    <property type="match status" value="1"/>
</dbReference>
<evidence type="ECO:0000256" key="1">
    <source>
        <dbReference type="ARBA" id="ARBA00006987"/>
    </source>
</evidence>
<reference evidence="4" key="1">
    <citation type="journal article" date="2019" name="Int. J. Syst. Evol. Microbiol.">
        <title>The Global Catalogue of Microorganisms (GCM) 10K type strain sequencing project: providing services to taxonomists for standard genome sequencing and annotation.</title>
        <authorList>
            <consortium name="The Broad Institute Genomics Platform"/>
            <consortium name="The Broad Institute Genome Sequencing Center for Infectious Disease"/>
            <person name="Wu L."/>
            <person name="Ma J."/>
        </authorList>
    </citation>
    <scope>NUCLEOTIDE SEQUENCE [LARGE SCALE GENOMIC DNA]</scope>
    <source>
        <strain evidence="4">CGMCC 4.7277</strain>
    </source>
</reference>
<keyword evidence="2" id="KW-0732">Signal</keyword>
<gene>
    <name evidence="3" type="ORF">ACFPP7_07900</name>
</gene>
<dbReference type="Pfam" id="PF03401">
    <property type="entry name" value="TctC"/>
    <property type="match status" value="1"/>
</dbReference>
<comment type="similarity">
    <text evidence="1">Belongs to the UPF0065 (bug) family.</text>
</comment>
<protein>
    <submittedName>
        <fullName evidence="3">Bug family tripartite tricarboxylate transporter substrate binding protein</fullName>
    </submittedName>
</protein>